<feature type="compositionally biased region" description="Polar residues" evidence="1">
    <location>
        <begin position="54"/>
        <end position="64"/>
    </location>
</feature>
<dbReference type="InterPro" id="IPR038765">
    <property type="entry name" value="Papain-like_cys_pep_sf"/>
</dbReference>
<sequence length="242" mass="24866">MSAAPRLERSGARITAALSGIASAGLAAFIFAAGPAEASSLPAQAGRAPAGAPSTQGNQVTQVSGRGLDADPRGSDKGRRQVPTAAEALKVALSQVGTTEDAAGGSKFNQWFMASSYAKLGVARDGGSISDYADASWCDMFVTWVGAQAGVKGLGGDAFTPAHAQWFHDQGRWGSAPKPGAVVFFSWNGGKDIDSIDHVGLVIKDNGDGTIQTVEGNTDDAVKVRTRSKDSVVGYGYPEYGQ</sequence>
<dbReference type="Proteomes" id="UP001500212">
    <property type="component" value="Unassembled WGS sequence"/>
</dbReference>
<feature type="region of interest" description="Disordered" evidence="1">
    <location>
        <begin position="42"/>
        <end position="82"/>
    </location>
</feature>
<protein>
    <recommendedName>
        <fullName evidence="2">Peptidase C51 domain-containing protein</fullName>
    </recommendedName>
</protein>
<feature type="compositionally biased region" description="Low complexity" evidence="1">
    <location>
        <begin position="42"/>
        <end position="53"/>
    </location>
</feature>
<evidence type="ECO:0000313" key="3">
    <source>
        <dbReference type="EMBL" id="GAA4605151.1"/>
    </source>
</evidence>
<dbReference type="InterPro" id="IPR007921">
    <property type="entry name" value="CHAP_dom"/>
</dbReference>
<dbReference type="SUPFAM" id="SSF54001">
    <property type="entry name" value="Cysteine proteinases"/>
    <property type="match status" value="1"/>
</dbReference>
<reference evidence="4" key="1">
    <citation type="journal article" date="2019" name="Int. J. Syst. Evol. Microbiol.">
        <title>The Global Catalogue of Microorganisms (GCM) 10K type strain sequencing project: providing services to taxonomists for standard genome sequencing and annotation.</title>
        <authorList>
            <consortium name="The Broad Institute Genomics Platform"/>
            <consortium name="The Broad Institute Genome Sequencing Center for Infectious Disease"/>
            <person name="Wu L."/>
            <person name="Ma J."/>
        </authorList>
    </citation>
    <scope>NUCLEOTIDE SEQUENCE [LARGE SCALE GENOMIC DNA]</scope>
    <source>
        <strain evidence="4">JCM 17938</strain>
    </source>
</reference>
<organism evidence="3 4">
    <name type="scientific">Actinoallomurus liliacearum</name>
    <dbReference type="NCBI Taxonomy" id="1080073"/>
    <lineage>
        <taxon>Bacteria</taxon>
        <taxon>Bacillati</taxon>
        <taxon>Actinomycetota</taxon>
        <taxon>Actinomycetes</taxon>
        <taxon>Streptosporangiales</taxon>
        <taxon>Thermomonosporaceae</taxon>
        <taxon>Actinoallomurus</taxon>
    </lineage>
</organism>
<keyword evidence="4" id="KW-1185">Reference proteome</keyword>
<feature type="compositionally biased region" description="Basic and acidic residues" evidence="1">
    <location>
        <begin position="68"/>
        <end position="79"/>
    </location>
</feature>
<evidence type="ECO:0000256" key="1">
    <source>
        <dbReference type="SAM" id="MobiDB-lite"/>
    </source>
</evidence>
<dbReference type="Pfam" id="PF05257">
    <property type="entry name" value="CHAP"/>
    <property type="match status" value="1"/>
</dbReference>
<name>A0ABP8TH77_9ACTN</name>
<evidence type="ECO:0000259" key="2">
    <source>
        <dbReference type="PROSITE" id="PS50911"/>
    </source>
</evidence>
<accession>A0ABP8TH77</accession>
<feature type="domain" description="Peptidase C51" evidence="2">
    <location>
        <begin position="113"/>
        <end position="239"/>
    </location>
</feature>
<comment type="caution">
    <text evidence="3">The sequence shown here is derived from an EMBL/GenBank/DDBJ whole genome shotgun (WGS) entry which is preliminary data.</text>
</comment>
<evidence type="ECO:0000313" key="4">
    <source>
        <dbReference type="Proteomes" id="UP001500212"/>
    </source>
</evidence>
<gene>
    <name evidence="3" type="ORF">GCM10023195_17810</name>
</gene>
<dbReference type="RefSeq" id="WP_345351229.1">
    <property type="nucleotide sequence ID" value="NZ_BAABHJ010000005.1"/>
</dbReference>
<dbReference type="Gene3D" id="3.90.1720.10">
    <property type="entry name" value="endopeptidase domain like (from Nostoc punctiforme)"/>
    <property type="match status" value="1"/>
</dbReference>
<dbReference type="EMBL" id="BAABHJ010000005">
    <property type="protein sequence ID" value="GAA4605151.1"/>
    <property type="molecule type" value="Genomic_DNA"/>
</dbReference>
<dbReference type="PROSITE" id="PS50911">
    <property type="entry name" value="CHAP"/>
    <property type="match status" value="1"/>
</dbReference>
<proteinExistence type="predicted"/>